<gene>
    <name evidence="1" type="ORF">RPERSI_LOCUS22118</name>
</gene>
<reference evidence="1" key="1">
    <citation type="submission" date="2021-06" db="EMBL/GenBank/DDBJ databases">
        <authorList>
            <person name="Kallberg Y."/>
            <person name="Tangrot J."/>
            <person name="Rosling A."/>
        </authorList>
    </citation>
    <scope>NUCLEOTIDE SEQUENCE</scope>
    <source>
        <strain evidence="1">MA461A</strain>
    </source>
</reference>
<keyword evidence="2" id="KW-1185">Reference proteome</keyword>
<organism evidence="1 2">
    <name type="scientific">Racocetra persica</name>
    <dbReference type="NCBI Taxonomy" id="160502"/>
    <lineage>
        <taxon>Eukaryota</taxon>
        <taxon>Fungi</taxon>
        <taxon>Fungi incertae sedis</taxon>
        <taxon>Mucoromycota</taxon>
        <taxon>Glomeromycotina</taxon>
        <taxon>Glomeromycetes</taxon>
        <taxon>Diversisporales</taxon>
        <taxon>Gigasporaceae</taxon>
        <taxon>Racocetra</taxon>
    </lineage>
</organism>
<name>A0ACA9RRE4_9GLOM</name>
<feature type="non-terminal residue" evidence="1">
    <location>
        <position position="1"/>
    </location>
</feature>
<proteinExistence type="predicted"/>
<comment type="caution">
    <text evidence="1">The sequence shown here is derived from an EMBL/GenBank/DDBJ whole genome shotgun (WGS) entry which is preliminary data.</text>
</comment>
<evidence type="ECO:0000313" key="1">
    <source>
        <dbReference type="EMBL" id="CAG8806262.1"/>
    </source>
</evidence>
<evidence type="ECO:0000313" key="2">
    <source>
        <dbReference type="Proteomes" id="UP000789920"/>
    </source>
</evidence>
<dbReference type="Proteomes" id="UP000789920">
    <property type="component" value="Unassembled WGS sequence"/>
</dbReference>
<feature type="non-terminal residue" evidence="1">
    <location>
        <position position="45"/>
    </location>
</feature>
<dbReference type="EMBL" id="CAJVQC010066271">
    <property type="protein sequence ID" value="CAG8806262.1"/>
    <property type="molecule type" value="Genomic_DNA"/>
</dbReference>
<accession>A0ACA9RRE4</accession>
<sequence length="45" mass="5190">CKVSQRIWNITYNFLTTSSNDKPPQTFEEVFSASNITEPRKRIAA</sequence>
<protein>
    <submittedName>
        <fullName evidence="1">30479_t:CDS:1</fullName>
    </submittedName>
</protein>